<name>A0A143YI52_9LACT</name>
<accession>A0A143YI52</accession>
<protein>
    <submittedName>
        <fullName evidence="1">Uncharacterized protein</fullName>
    </submittedName>
</protein>
<evidence type="ECO:0000313" key="4">
    <source>
        <dbReference type="Proteomes" id="UP000199280"/>
    </source>
</evidence>
<dbReference type="Proteomes" id="UP000199280">
    <property type="component" value="Unassembled WGS sequence"/>
</dbReference>
<gene>
    <name evidence="2" type="ORF">SAMN05216375_10369</name>
    <name evidence="1" type="ORF">TR210_938</name>
</gene>
<dbReference type="EMBL" id="FJNB01000005">
    <property type="protein sequence ID" value="CZQ91219.1"/>
    <property type="molecule type" value="Genomic_DNA"/>
</dbReference>
<reference evidence="2 4" key="2">
    <citation type="submission" date="2016-10" db="EMBL/GenBank/DDBJ databases">
        <authorList>
            <person name="Varghese N."/>
            <person name="Submissions S."/>
        </authorList>
    </citation>
    <scope>NUCLEOTIDE SEQUENCE [LARGE SCALE GENOMIC DNA]</scope>
    <source>
        <strain evidence="2 4">DSM 22150</strain>
    </source>
</reference>
<dbReference type="RefSeq" id="WP_068622049.1">
    <property type="nucleotide sequence ID" value="NZ_FJNB01000005.1"/>
</dbReference>
<dbReference type="OrthoDB" id="2167868at2"/>
<keyword evidence="4" id="KW-1185">Reference proteome</keyword>
<sequence length="115" mass="12973">MENSKIFRFSEADIRAYNQLVDPALGSKISLSYLATLWQEFDLPELADQMPILMKQAFSSFRELGFDQTYAISLGLTDKAPFKPGKACWTYTLVIKEESEVVATCATTLLVEDHI</sequence>
<organism evidence="1 3">
    <name type="scientific">Trichococcus ilyis</name>
    <dbReference type="NCBI Taxonomy" id="640938"/>
    <lineage>
        <taxon>Bacteria</taxon>
        <taxon>Bacillati</taxon>
        <taxon>Bacillota</taxon>
        <taxon>Bacilli</taxon>
        <taxon>Lactobacillales</taxon>
        <taxon>Carnobacteriaceae</taxon>
        <taxon>Trichococcus</taxon>
    </lineage>
</organism>
<evidence type="ECO:0000313" key="2">
    <source>
        <dbReference type="EMBL" id="SEI73864.1"/>
    </source>
</evidence>
<proteinExistence type="predicted"/>
<dbReference type="AlphaFoldDB" id="A0A143YI52"/>
<evidence type="ECO:0000313" key="3">
    <source>
        <dbReference type="Proteomes" id="UP000076878"/>
    </source>
</evidence>
<dbReference type="EMBL" id="FNYT01000003">
    <property type="protein sequence ID" value="SEI73864.1"/>
    <property type="molecule type" value="Genomic_DNA"/>
</dbReference>
<reference evidence="1 3" key="1">
    <citation type="submission" date="2016-02" db="EMBL/GenBank/DDBJ databases">
        <authorList>
            <person name="Wen L."/>
            <person name="He K."/>
            <person name="Yang H."/>
        </authorList>
    </citation>
    <scope>NUCLEOTIDE SEQUENCE [LARGE SCALE GENOMIC DNA]</scope>
    <source>
        <strain evidence="1">Trichococcus_R210</strain>
    </source>
</reference>
<dbReference type="Proteomes" id="UP000076878">
    <property type="component" value="Unassembled WGS sequence"/>
</dbReference>
<dbReference type="STRING" id="640938.TR210_938"/>
<evidence type="ECO:0000313" key="1">
    <source>
        <dbReference type="EMBL" id="CZQ91219.1"/>
    </source>
</evidence>